<gene>
    <name evidence="1" type="ORF">PSAN_23560</name>
</gene>
<protein>
    <submittedName>
        <fullName evidence="1">Uncharacterized protein</fullName>
    </submittedName>
</protein>
<dbReference type="Proteomes" id="UP000748067">
    <property type="component" value="Unassembled WGS sequence"/>
</dbReference>
<evidence type="ECO:0000313" key="1">
    <source>
        <dbReference type="EMBL" id="KAF2409933.1"/>
    </source>
</evidence>
<accession>A0ABQ6ZZU2</accession>
<evidence type="ECO:0000313" key="2">
    <source>
        <dbReference type="Proteomes" id="UP000748067"/>
    </source>
</evidence>
<reference evidence="1 2" key="1">
    <citation type="submission" date="2015-01" db="EMBL/GenBank/DDBJ databases">
        <title>Genome Sequence of Pseudomonas antarctica CMS 35.</title>
        <authorList>
            <person name="Voget S."/>
            <person name="Chow J."/>
            <person name="Daniel R."/>
            <person name="Streit W."/>
        </authorList>
    </citation>
    <scope>NUCLEOTIDE SEQUENCE [LARGE SCALE GENOMIC DNA]</scope>
    <source>
        <strain evidence="1 2">CMS 35</strain>
    </source>
</reference>
<proteinExistence type="predicted"/>
<keyword evidence="2" id="KW-1185">Reference proteome</keyword>
<sequence length="92" mass="9899">MFPGLHSDQAGAVCLLIYDLCARLNWAHEDVVALYLLALEKPVPGAFYFVESGEAAFVDMTIANAIGLGPNSGVRGKHARELLGRAPKWACL</sequence>
<dbReference type="EMBL" id="JXDI01000001">
    <property type="protein sequence ID" value="KAF2409933.1"/>
    <property type="molecule type" value="Genomic_DNA"/>
</dbReference>
<name>A0ABQ6ZZU2_9PSED</name>
<organism evidence="1 2">
    <name type="scientific">Pseudomonas antarctica</name>
    <dbReference type="NCBI Taxonomy" id="219572"/>
    <lineage>
        <taxon>Bacteria</taxon>
        <taxon>Pseudomonadati</taxon>
        <taxon>Pseudomonadota</taxon>
        <taxon>Gammaproteobacteria</taxon>
        <taxon>Pseudomonadales</taxon>
        <taxon>Pseudomonadaceae</taxon>
        <taxon>Pseudomonas</taxon>
    </lineage>
</organism>
<comment type="caution">
    <text evidence="1">The sequence shown here is derived from an EMBL/GenBank/DDBJ whole genome shotgun (WGS) entry which is preliminary data.</text>
</comment>